<reference evidence="2 3" key="1">
    <citation type="submission" date="2015-04" db="EMBL/GenBank/DDBJ databases">
        <title>Whole genome shotgun sequence of Flavihumibacter petaseus NBRC 106054.</title>
        <authorList>
            <person name="Miyazawa S."/>
            <person name="Hosoyama A."/>
            <person name="Hashimoto M."/>
            <person name="Noguchi M."/>
            <person name="Tsuchikane K."/>
            <person name="Ohji S."/>
            <person name="Yamazoe A."/>
            <person name="Ichikawa N."/>
            <person name="Kimura A."/>
            <person name="Fujita N."/>
        </authorList>
    </citation>
    <scope>NUCLEOTIDE SEQUENCE [LARGE SCALE GENOMIC DNA]</scope>
    <source>
        <strain evidence="2 3">NBRC 106054</strain>
    </source>
</reference>
<dbReference type="AlphaFoldDB" id="A0A0E9N7L0"/>
<comment type="caution">
    <text evidence="2">The sequence shown here is derived from an EMBL/GenBank/DDBJ whole genome shotgun (WGS) entry which is preliminary data.</text>
</comment>
<sequence length="128" mass="13897">MIQQEILSPSLKAIGEEISHELGAKMVKDFQDQNTNSTPWYLIGSDIILKVLSQPDCAGIRFYNAINELGETTLVYVGVDSEGKDLLEYSNVTEVGEIVKAQGIVADRVQPPGGTKGTSSTTSWYSSL</sequence>
<feature type="compositionally biased region" description="Low complexity" evidence="1">
    <location>
        <begin position="117"/>
        <end position="128"/>
    </location>
</feature>
<evidence type="ECO:0000313" key="3">
    <source>
        <dbReference type="Proteomes" id="UP000033121"/>
    </source>
</evidence>
<keyword evidence="3" id="KW-1185">Reference proteome</keyword>
<name>A0A0E9N7L0_9BACT</name>
<organism evidence="2 3">
    <name type="scientific">Flavihumibacter petaseus NBRC 106054</name>
    <dbReference type="NCBI Taxonomy" id="1220578"/>
    <lineage>
        <taxon>Bacteria</taxon>
        <taxon>Pseudomonadati</taxon>
        <taxon>Bacteroidota</taxon>
        <taxon>Chitinophagia</taxon>
        <taxon>Chitinophagales</taxon>
        <taxon>Chitinophagaceae</taxon>
        <taxon>Flavihumibacter</taxon>
    </lineage>
</organism>
<protein>
    <submittedName>
        <fullName evidence="2">Uncharacterized protein</fullName>
    </submittedName>
</protein>
<accession>A0A0E9N7L0</accession>
<evidence type="ECO:0000256" key="1">
    <source>
        <dbReference type="SAM" id="MobiDB-lite"/>
    </source>
</evidence>
<gene>
    <name evidence="2" type="ORF">FPE01S_08_00210</name>
</gene>
<dbReference type="RefSeq" id="WP_052956154.1">
    <property type="nucleotide sequence ID" value="NZ_BBWV01000008.1"/>
</dbReference>
<evidence type="ECO:0000313" key="2">
    <source>
        <dbReference type="EMBL" id="GAO45701.1"/>
    </source>
</evidence>
<proteinExistence type="predicted"/>
<dbReference type="Proteomes" id="UP000033121">
    <property type="component" value="Unassembled WGS sequence"/>
</dbReference>
<dbReference type="OrthoDB" id="661524at2"/>
<dbReference type="EMBL" id="BBWV01000008">
    <property type="protein sequence ID" value="GAO45701.1"/>
    <property type="molecule type" value="Genomic_DNA"/>
</dbReference>
<feature type="region of interest" description="Disordered" evidence="1">
    <location>
        <begin position="109"/>
        <end position="128"/>
    </location>
</feature>